<evidence type="ECO:0000256" key="4">
    <source>
        <dbReference type="SAM" id="MobiDB-lite"/>
    </source>
</evidence>
<dbReference type="Pfam" id="PF13041">
    <property type="entry name" value="PPR_2"/>
    <property type="match status" value="1"/>
</dbReference>
<reference evidence="5" key="3">
    <citation type="submission" date="2020-06" db="EMBL/GenBank/DDBJ databases">
        <title>Helianthus annuus Genome sequencing and assembly Release 2.</title>
        <authorList>
            <person name="Gouzy J."/>
            <person name="Langlade N."/>
            <person name="Munos S."/>
        </authorList>
    </citation>
    <scope>NUCLEOTIDE SEQUENCE</scope>
    <source>
        <tissue evidence="5">Leaves</tissue>
    </source>
</reference>
<keyword evidence="2" id="KW-0677">Repeat</keyword>
<dbReference type="InParanoid" id="A0A251UDW9"/>
<dbReference type="FunCoup" id="A0A251UDW9">
    <property type="interactions" value="322"/>
</dbReference>
<evidence type="ECO:0000256" key="1">
    <source>
        <dbReference type="ARBA" id="ARBA00007626"/>
    </source>
</evidence>
<evidence type="ECO:0000313" key="6">
    <source>
        <dbReference type="EMBL" id="OTG20491.1"/>
    </source>
</evidence>
<feature type="repeat" description="PPR" evidence="3">
    <location>
        <begin position="142"/>
        <end position="176"/>
    </location>
</feature>
<dbReference type="PANTHER" id="PTHR47447">
    <property type="entry name" value="OS03G0856100 PROTEIN"/>
    <property type="match status" value="1"/>
</dbReference>
<evidence type="ECO:0000256" key="3">
    <source>
        <dbReference type="PROSITE-ProRule" id="PRU00708"/>
    </source>
</evidence>
<dbReference type="AlphaFoldDB" id="A0A251UDW9"/>
<dbReference type="Gene3D" id="1.25.40.10">
    <property type="entry name" value="Tetratricopeptide repeat domain"/>
    <property type="match status" value="1"/>
</dbReference>
<dbReference type="PROSITE" id="PS51375">
    <property type="entry name" value="PPR"/>
    <property type="match status" value="3"/>
</dbReference>
<dbReference type="EMBL" id="CM007896">
    <property type="protein sequence ID" value="OTG20491.1"/>
    <property type="molecule type" value="Genomic_DNA"/>
</dbReference>
<evidence type="ECO:0000313" key="7">
    <source>
        <dbReference type="Proteomes" id="UP000215914"/>
    </source>
</evidence>
<reference evidence="5 7" key="1">
    <citation type="journal article" date="2017" name="Nature">
        <title>The sunflower genome provides insights into oil metabolism, flowering and Asterid evolution.</title>
        <authorList>
            <person name="Badouin H."/>
            <person name="Gouzy J."/>
            <person name="Grassa C.J."/>
            <person name="Murat F."/>
            <person name="Staton S.E."/>
            <person name="Cottret L."/>
            <person name="Lelandais-Briere C."/>
            <person name="Owens G.L."/>
            <person name="Carrere S."/>
            <person name="Mayjonade B."/>
            <person name="Legrand L."/>
            <person name="Gill N."/>
            <person name="Kane N.C."/>
            <person name="Bowers J.E."/>
            <person name="Hubner S."/>
            <person name="Bellec A."/>
            <person name="Berard A."/>
            <person name="Berges H."/>
            <person name="Blanchet N."/>
            <person name="Boniface M.C."/>
            <person name="Brunel D."/>
            <person name="Catrice O."/>
            <person name="Chaidir N."/>
            <person name="Claudel C."/>
            <person name="Donnadieu C."/>
            <person name="Faraut T."/>
            <person name="Fievet G."/>
            <person name="Helmstetter N."/>
            <person name="King M."/>
            <person name="Knapp S.J."/>
            <person name="Lai Z."/>
            <person name="Le Paslier M.C."/>
            <person name="Lippi Y."/>
            <person name="Lorenzon L."/>
            <person name="Mandel J.R."/>
            <person name="Marage G."/>
            <person name="Marchand G."/>
            <person name="Marquand E."/>
            <person name="Bret-Mestries E."/>
            <person name="Morien E."/>
            <person name="Nambeesan S."/>
            <person name="Nguyen T."/>
            <person name="Pegot-Espagnet P."/>
            <person name="Pouilly N."/>
            <person name="Raftis F."/>
            <person name="Sallet E."/>
            <person name="Schiex T."/>
            <person name="Thomas J."/>
            <person name="Vandecasteele C."/>
            <person name="Vares D."/>
            <person name="Vear F."/>
            <person name="Vautrin S."/>
            <person name="Crespi M."/>
            <person name="Mangin B."/>
            <person name="Burke J.M."/>
            <person name="Salse J."/>
            <person name="Munos S."/>
            <person name="Vincourt P."/>
            <person name="Rieseberg L.H."/>
            <person name="Langlade N.B."/>
        </authorList>
    </citation>
    <scope>NUCLEOTIDE SEQUENCE [LARGE SCALE GENOMIC DNA]</scope>
    <source>
        <strain evidence="7">cv. SF193</strain>
        <tissue evidence="5">Leaves</tissue>
    </source>
</reference>
<dbReference type="NCBIfam" id="TIGR00756">
    <property type="entry name" value="PPR"/>
    <property type="match status" value="3"/>
</dbReference>
<reference evidence="6" key="2">
    <citation type="submission" date="2017-02" db="EMBL/GenBank/DDBJ databases">
        <title>Sunflower complete genome.</title>
        <authorList>
            <person name="Langlade N."/>
            <person name="Munos S."/>
        </authorList>
    </citation>
    <scope>NUCLEOTIDE SEQUENCE [LARGE SCALE GENOMIC DNA]</scope>
    <source>
        <tissue evidence="6">Leaves</tissue>
    </source>
</reference>
<dbReference type="Gramene" id="mRNA:HanXRQr2_Chr04g0163361">
    <property type="protein sequence ID" value="mRNA:HanXRQr2_Chr04g0163361"/>
    <property type="gene ID" value="HanXRQr2_Chr04g0163361"/>
</dbReference>
<comment type="similarity">
    <text evidence="1">Belongs to the PPR family. P subfamily.</text>
</comment>
<feature type="region of interest" description="Disordered" evidence="4">
    <location>
        <begin position="33"/>
        <end position="85"/>
    </location>
</feature>
<name>A0A251UDW9_HELAN</name>
<keyword evidence="7" id="KW-1185">Reference proteome</keyword>
<gene>
    <name evidence="6" type="ORF">HannXRQ_Chr07g0193711</name>
    <name evidence="5" type="ORF">HanXRQr2_Chr04g0163361</name>
</gene>
<dbReference type="PANTHER" id="PTHR47447:SF17">
    <property type="entry name" value="OS12G0638900 PROTEIN"/>
    <property type="match status" value="1"/>
</dbReference>
<dbReference type="GO" id="GO:0003729">
    <property type="term" value="F:mRNA binding"/>
    <property type="evidence" value="ECO:0000318"/>
    <property type="project" value="GO_Central"/>
</dbReference>
<dbReference type="STRING" id="4232.A0A251UDW9"/>
<protein>
    <submittedName>
        <fullName evidence="6">Putative pentatricopeptide repeat protein</fullName>
    </submittedName>
    <submittedName>
        <fullName evidence="5">Tetratricopeptide-like helical domain superfamily</fullName>
    </submittedName>
</protein>
<dbReference type="GO" id="GO:0005737">
    <property type="term" value="C:cytoplasm"/>
    <property type="evidence" value="ECO:0000318"/>
    <property type="project" value="GO_Central"/>
</dbReference>
<evidence type="ECO:0000313" key="5">
    <source>
        <dbReference type="EMBL" id="KAF5809940.1"/>
    </source>
</evidence>
<feature type="compositionally biased region" description="Pro residues" evidence="4">
    <location>
        <begin position="63"/>
        <end position="78"/>
    </location>
</feature>
<dbReference type="Pfam" id="PF01535">
    <property type="entry name" value="PPR"/>
    <property type="match status" value="2"/>
</dbReference>
<feature type="repeat" description="PPR" evidence="3">
    <location>
        <begin position="177"/>
        <end position="214"/>
    </location>
</feature>
<dbReference type="OrthoDB" id="185373at2759"/>
<evidence type="ECO:0000256" key="2">
    <source>
        <dbReference type="ARBA" id="ARBA00022737"/>
    </source>
</evidence>
<dbReference type="EMBL" id="MNCJ02000319">
    <property type="protein sequence ID" value="KAF5809940.1"/>
    <property type="molecule type" value="Genomic_DNA"/>
</dbReference>
<dbReference type="Proteomes" id="UP000215914">
    <property type="component" value="Chromosome 7"/>
</dbReference>
<organism evidence="6 7">
    <name type="scientific">Helianthus annuus</name>
    <name type="common">Common sunflower</name>
    <dbReference type="NCBI Taxonomy" id="4232"/>
    <lineage>
        <taxon>Eukaryota</taxon>
        <taxon>Viridiplantae</taxon>
        <taxon>Streptophyta</taxon>
        <taxon>Embryophyta</taxon>
        <taxon>Tracheophyta</taxon>
        <taxon>Spermatophyta</taxon>
        <taxon>Magnoliopsida</taxon>
        <taxon>eudicotyledons</taxon>
        <taxon>Gunneridae</taxon>
        <taxon>Pentapetalae</taxon>
        <taxon>asterids</taxon>
        <taxon>campanulids</taxon>
        <taxon>Asterales</taxon>
        <taxon>Asteraceae</taxon>
        <taxon>Asteroideae</taxon>
        <taxon>Heliantheae alliance</taxon>
        <taxon>Heliantheae</taxon>
        <taxon>Helianthus</taxon>
    </lineage>
</organism>
<proteinExistence type="inferred from homology"/>
<dbReference type="InterPro" id="IPR011990">
    <property type="entry name" value="TPR-like_helical_dom_sf"/>
</dbReference>
<accession>A0A251UDW9</accession>
<dbReference type="InterPro" id="IPR002885">
    <property type="entry name" value="PPR_rpt"/>
</dbReference>
<dbReference type="OMA" id="NHAVKMF"/>
<dbReference type="GO" id="GO:0006397">
    <property type="term" value="P:mRNA processing"/>
    <property type="evidence" value="ECO:0000318"/>
    <property type="project" value="GO_Central"/>
</dbReference>
<sequence>MFHTHMPKFTSILFSTLKLPPSTLLLRPPTHSSFSRLFSRPKQPHRNTKVNFSLSDSESEPESTPPPSNKTNPPPPYNPFNKTPVITEPDDPTNLQEVFHKIRTDGLNNSAVKMFDALSKDGLTHEALELFSQIKDKGYMPDVVAHTAVIEAYASAGKAKEALKVYMRMLGSGVLPNAYTYTVLIKSLAGSGDGKLVAEANKCFVEMMGKNIRPNPGTCLAVFEGLVKGGKEEEGRELVVKMKALGFAPDQEGLRELLKNKRGQVFRSVMNILFAE</sequence>
<feature type="repeat" description="PPR" evidence="3">
    <location>
        <begin position="215"/>
        <end position="249"/>
    </location>
</feature>